<dbReference type="InterPro" id="IPR047629">
    <property type="entry name" value="IS1182_transpos"/>
</dbReference>
<sequence>MAKVKTSVVFKQYSPQQNLLLPPYLEELIGKGHLVRVVNEVVELMDISDLINLYKGGGTSSYHSRMLLKVLLYAYCVKIYTGRKIAKALNHDIHFMWLSAMSRPDFRTINNFRSSKAKQVIEALFKELLEFLVAHQYIKLENYFCDGTTLRADANQHKMVWKKNAERYGLKAIEKCQELFKQIDELNQQEDKAYGQADLEEHEQAVTVSREAIAQKVATLNDVIRNTVVKSKRRRATTLKKKLKDAKGKIKKYNNQIHKAGNRSGYNKTDTDATAMMMKNKAEVLPAYNVRAGSEDQFITGVSVHQSTNDGACFNDHLHTIANQQPCKPDRIIADSIFGTEQNYELLQQNEIANYMKFPLYHKEQTKAYQQNSFLRDNFVYDILTDTYSCPNKQLLIFKGKHQQTHKRTGYRSEVKVYECNN</sequence>
<evidence type="ECO:0000256" key="1">
    <source>
        <dbReference type="SAM" id="Coils"/>
    </source>
</evidence>
<protein>
    <recommendedName>
        <fullName evidence="2">Transposase InsH N-terminal domain-containing protein</fullName>
    </recommendedName>
</protein>
<feature type="coiled-coil region" evidence="1">
    <location>
        <begin position="229"/>
        <end position="263"/>
    </location>
</feature>
<organism evidence="3 4">
    <name type="scientific">Niabella ginsenosidivorans</name>
    <dbReference type="NCBI Taxonomy" id="1176587"/>
    <lineage>
        <taxon>Bacteria</taxon>
        <taxon>Pseudomonadati</taxon>
        <taxon>Bacteroidota</taxon>
        <taxon>Chitinophagia</taxon>
        <taxon>Chitinophagales</taxon>
        <taxon>Chitinophagaceae</taxon>
        <taxon>Niabella</taxon>
    </lineage>
</organism>
<dbReference type="Proteomes" id="UP000077667">
    <property type="component" value="Chromosome"/>
</dbReference>
<dbReference type="OrthoDB" id="1121830at2"/>
<accession>A0A1A9I382</accession>
<proteinExistence type="predicted"/>
<name>A0A1A9I382_9BACT</name>
<keyword evidence="4" id="KW-1185">Reference proteome</keyword>
<dbReference type="KEGG" id="nia:A8C56_14830"/>
<dbReference type="EMBL" id="CP015772">
    <property type="protein sequence ID" value="ANH82076.1"/>
    <property type="molecule type" value="Genomic_DNA"/>
</dbReference>
<dbReference type="AlphaFoldDB" id="A0A1A9I382"/>
<dbReference type="PANTHER" id="PTHR33408">
    <property type="entry name" value="TRANSPOSASE"/>
    <property type="match status" value="1"/>
</dbReference>
<dbReference type="NCBIfam" id="NF033551">
    <property type="entry name" value="transpos_IS1182"/>
    <property type="match status" value="1"/>
</dbReference>
<dbReference type="PANTHER" id="PTHR33408:SF2">
    <property type="entry name" value="TRANSPOSASE DDE DOMAIN-CONTAINING PROTEIN"/>
    <property type="match status" value="1"/>
</dbReference>
<dbReference type="RefSeq" id="WP_067757588.1">
    <property type="nucleotide sequence ID" value="NZ_CP015772.1"/>
</dbReference>
<evidence type="ECO:0000259" key="2">
    <source>
        <dbReference type="Pfam" id="PF05598"/>
    </source>
</evidence>
<feature type="domain" description="Transposase InsH N-terminal" evidence="2">
    <location>
        <begin position="25"/>
        <end position="114"/>
    </location>
</feature>
<gene>
    <name evidence="3" type="ORF">A8C56_14830</name>
</gene>
<evidence type="ECO:0000313" key="4">
    <source>
        <dbReference type="Proteomes" id="UP000077667"/>
    </source>
</evidence>
<evidence type="ECO:0000313" key="3">
    <source>
        <dbReference type="EMBL" id="ANH82076.1"/>
    </source>
</evidence>
<dbReference type="STRING" id="1176587.A8C56_14830"/>
<dbReference type="InterPro" id="IPR008490">
    <property type="entry name" value="Transposase_InsH_N"/>
</dbReference>
<reference evidence="3 4" key="1">
    <citation type="submission" date="2016-05" db="EMBL/GenBank/DDBJ databases">
        <title>Niabella ginsenosidivorans BS26 whole genome sequencing.</title>
        <authorList>
            <person name="Im W.T."/>
            <person name="Siddiqi M.Z."/>
        </authorList>
    </citation>
    <scope>NUCLEOTIDE SEQUENCE [LARGE SCALE GENOMIC DNA]</scope>
    <source>
        <strain evidence="3 4">BS26</strain>
    </source>
</reference>
<keyword evidence="1" id="KW-0175">Coiled coil</keyword>
<dbReference type="Pfam" id="PF05598">
    <property type="entry name" value="DUF772"/>
    <property type="match status" value="1"/>
</dbReference>